<dbReference type="Gene3D" id="2.40.50.140">
    <property type="entry name" value="Nucleic acid-binding proteins"/>
    <property type="match status" value="1"/>
</dbReference>
<dbReference type="SUPFAM" id="SSF47781">
    <property type="entry name" value="RuvA domain 2-like"/>
    <property type="match status" value="1"/>
</dbReference>
<dbReference type="SMART" id="SM00278">
    <property type="entry name" value="HhH1"/>
    <property type="match status" value="2"/>
</dbReference>
<dbReference type="EMBL" id="LHCI01000106">
    <property type="protein sequence ID" value="KOX89669.1"/>
    <property type="molecule type" value="Genomic_DNA"/>
</dbReference>
<dbReference type="InterPro" id="IPR011114">
    <property type="entry name" value="RuvA_C"/>
</dbReference>
<evidence type="ECO:0000256" key="5">
    <source>
        <dbReference type="ARBA" id="ARBA00023204"/>
    </source>
</evidence>
<evidence type="ECO:0000256" key="3">
    <source>
        <dbReference type="ARBA" id="ARBA00023125"/>
    </source>
</evidence>
<dbReference type="InterPro" id="IPR000085">
    <property type="entry name" value="RuvA"/>
</dbReference>
<comment type="function">
    <text evidence="6">The RuvA-RuvB-RuvC complex processes Holliday junction (HJ) DNA during genetic recombination and DNA repair, while the RuvA-RuvB complex plays an important role in the rescue of blocked DNA replication forks via replication fork reversal (RFR). RuvA specifically binds to HJ cruciform DNA, conferring on it an open structure. The RuvB hexamer acts as an ATP-dependent pump, pulling dsDNA into and through the RuvAB complex. HJ branch migration allows RuvC to scan DNA until it finds its consensus sequence, where it cleaves and resolves the cruciform DNA.</text>
</comment>
<keyword evidence="8" id="KW-0378">Hydrolase</keyword>
<dbReference type="Pfam" id="PF14520">
    <property type="entry name" value="HHH_5"/>
    <property type="match status" value="1"/>
</dbReference>
<comment type="caution">
    <text evidence="8">The sequence shown here is derived from an EMBL/GenBank/DDBJ whole genome shotgun (WGS) entry which is preliminary data.</text>
</comment>
<comment type="subcellular location">
    <subcellularLocation>
        <location evidence="6">Cytoplasm</location>
    </subcellularLocation>
</comment>
<comment type="similarity">
    <text evidence="6">Belongs to the RuvA family.</text>
</comment>
<protein>
    <recommendedName>
        <fullName evidence="6">Holliday junction branch migration complex subunit RuvA</fullName>
    </recommendedName>
</protein>
<dbReference type="InterPro" id="IPR036267">
    <property type="entry name" value="RuvA_C_sf"/>
</dbReference>
<dbReference type="GO" id="GO:0006310">
    <property type="term" value="P:DNA recombination"/>
    <property type="evidence" value="ECO:0007669"/>
    <property type="project" value="UniProtKB-UniRule"/>
</dbReference>
<evidence type="ECO:0000256" key="4">
    <source>
        <dbReference type="ARBA" id="ARBA00023172"/>
    </source>
</evidence>
<dbReference type="HAMAP" id="MF_00031">
    <property type="entry name" value="DNA_HJ_migration_RuvA"/>
    <property type="match status" value="1"/>
</dbReference>
<dbReference type="GO" id="GO:0009379">
    <property type="term" value="C:Holliday junction helicase complex"/>
    <property type="evidence" value="ECO:0007669"/>
    <property type="project" value="InterPro"/>
</dbReference>
<organism evidence="8 9">
    <name type="scientific">Thermus aquaticus</name>
    <dbReference type="NCBI Taxonomy" id="271"/>
    <lineage>
        <taxon>Bacteria</taxon>
        <taxon>Thermotogati</taxon>
        <taxon>Deinococcota</taxon>
        <taxon>Deinococci</taxon>
        <taxon>Thermales</taxon>
        <taxon>Thermaceae</taxon>
        <taxon>Thermus</taxon>
    </lineage>
</organism>
<keyword evidence="8" id="KW-0067">ATP-binding</keyword>
<comment type="caution">
    <text evidence="6">Lacks conserved residue(s) required for the propagation of feature annotation.</text>
</comment>
<dbReference type="Gene3D" id="1.10.150.20">
    <property type="entry name" value="5' to 3' exonuclease, C-terminal subdomain"/>
    <property type="match status" value="1"/>
</dbReference>
<accession>A0A0M9AD71</accession>
<comment type="subunit">
    <text evidence="6">Homotetramer. Forms an RuvA(8)-RuvB(12)-Holliday junction (HJ) complex. HJ DNA is sandwiched between 2 RuvA tetramers; dsDNA enters through RuvA and exits via RuvB. An RuvB hexamer assembles on each DNA strand where it exits the tetramer. Each RuvB hexamer is contacted by two RuvA subunits (via domain III) on 2 adjacent RuvB subunits; this complex drives branch migration. In the full resolvosome a probable DNA-RuvA(4)-RuvB(12)-RuvC(2) complex forms which resolves the HJ.</text>
</comment>
<dbReference type="Proteomes" id="UP000037685">
    <property type="component" value="Unassembled WGS sequence"/>
</dbReference>
<dbReference type="GO" id="GO:0048476">
    <property type="term" value="C:Holliday junction resolvase complex"/>
    <property type="evidence" value="ECO:0007669"/>
    <property type="project" value="UniProtKB-UniRule"/>
</dbReference>
<keyword evidence="1 6" id="KW-0963">Cytoplasm</keyword>
<dbReference type="Pfam" id="PF07499">
    <property type="entry name" value="RuvA_C"/>
    <property type="match status" value="1"/>
</dbReference>
<dbReference type="GO" id="GO:0009378">
    <property type="term" value="F:four-way junction helicase activity"/>
    <property type="evidence" value="ECO:0007669"/>
    <property type="project" value="InterPro"/>
</dbReference>
<sequence length="191" mass="20509">MIRYLKGVVARKEEGSFLLLVGGVGFQVQAPSPFLQGLREGEEVGVHTHLALREEGLFLFGFPEEESLKLFELLLSVSGVGPKVALALLSALPPRLLAQALAEGDLRLLTSASGVGKRLAERLVLELKGKVPKELLTGEKVESGEAEEAILALAALGFKEGQARSVVLDLLAKNPGARAQELIKEALRRLR</sequence>
<dbReference type="Gene3D" id="1.10.8.10">
    <property type="entry name" value="DNA helicase RuvA subunit, C-terminal domain"/>
    <property type="match status" value="1"/>
</dbReference>
<evidence type="ECO:0000256" key="2">
    <source>
        <dbReference type="ARBA" id="ARBA00022763"/>
    </source>
</evidence>
<evidence type="ECO:0000256" key="1">
    <source>
        <dbReference type="ARBA" id="ARBA00022490"/>
    </source>
</evidence>
<dbReference type="InterPro" id="IPR012340">
    <property type="entry name" value="NA-bd_OB-fold"/>
</dbReference>
<dbReference type="PATRIC" id="fig|271.14.peg.922"/>
<dbReference type="NCBIfam" id="TIGR00084">
    <property type="entry name" value="ruvA"/>
    <property type="match status" value="1"/>
</dbReference>
<evidence type="ECO:0000313" key="9">
    <source>
        <dbReference type="Proteomes" id="UP000037685"/>
    </source>
</evidence>
<dbReference type="InterPro" id="IPR010994">
    <property type="entry name" value="RuvA_2-like"/>
</dbReference>
<dbReference type="RefSeq" id="WP_053767446.1">
    <property type="nucleotide sequence ID" value="NZ_LHCI01000106.1"/>
</dbReference>
<evidence type="ECO:0000313" key="8">
    <source>
        <dbReference type="EMBL" id="KOX89669.1"/>
    </source>
</evidence>
<keyword evidence="5 6" id="KW-0234">DNA repair</keyword>
<dbReference type="GO" id="GO:0005524">
    <property type="term" value="F:ATP binding"/>
    <property type="evidence" value="ECO:0007669"/>
    <property type="project" value="InterPro"/>
</dbReference>
<keyword evidence="4 6" id="KW-0233">DNA recombination</keyword>
<dbReference type="GO" id="GO:0005737">
    <property type="term" value="C:cytoplasm"/>
    <property type="evidence" value="ECO:0007669"/>
    <property type="project" value="UniProtKB-SubCell"/>
</dbReference>
<dbReference type="Pfam" id="PF01330">
    <property type="entry name" value="RuvA_N"/>
    <property type="match status" value="1"/>
</dbReference>
<comment type="domain">
    <text evidence="6">Has three domains with a flexible linker between the domains II and III and assumes an 'L' shape. Domain III is highly mobile and contacts RuvB.</text>
</comment>
<keyword evidence="8" id="KW-0347">Helicase</keyword>
<dbReference type="GO" id="GO:0006281">
    <property type="term" value="P:DNA repair"/>
    <property type="evidence" value="ECO:0007669"/>
    <property type="project" value="UniProtKB-UniRule"/>
</dbReference>
<reference evidence="9" key="1">
    <citation type="submission" date="2015-07" db="EMBL/GenBank/DDBJ databases">
        <authorList>
            <person name="Zylicz-Stachula A."/>
            <person name="Jezewska-Frackowiak J."/>
            <person name="Czajkowska E."/>
            <person name="Skowron P.M."/>
        </authorList>
    </citation>
    <scope>NUCLEOTIDE SEQUENCE [LARGE SCALE GENOMIC DNA]</scope>
    <source>
        <strain evidence="9">ATCC 25104 / DSM 625 / JCM 10724 / NBRC 103206 / NCIMB 11243 / YT-1</strain>
    </source>
</reference>
<dbReference type="SUPFAM" id="SSF46929">
    <property type="entry name" value="DNA helicase RuvA subunit, C-terminal domain"/>
    <property type="match status" value="1"/>
</dbReference>
<keyword evidence="2 6" id="KW-0227">DNA damage</keyword>
<dbReference type="GO" id="GO:0000400">
    <property type="term" value="F:four-way junction DNA binding"/>
    <property type="evidence" value="ECO:0007669"/>
    <property type="project" value="UniProtKB-UniRule"/>
</dbReference>
<gene>
    <name evidence="6 8" type="primary">ruvA</name>
    <name evidence="8" type="ORF">BVI061214_00847</name>
</gene>
<feature type="domain" description="Helix-hairpin-helix DNA-binding motif class 1" evidence="7">
    <location>
        <begin position="107"/>
        <end position="126"/>
    </location>
</feature>
<evidence type="ECO:0000256" key="6">
    <source>
        <dbReference type="HAMAP-Rule" id="MF_00031"/>
    </source>
</evidence>
<evidence type="ECO:0000259" key="7">
    <source>
        <dbReference type="SMART" id="SM00278"/>
    </source>
</evidence>
<dbReference type="InterPro" id="IPR003583">
    <property type="entry name" value="Hlx-hairpin-Hlx_DNA-bd_motif"/>
</dbReference>
<feature type="region of interest" description="Domain III" evidence="6">
    <location>
        <begin position="141"/>
        <end position="191"/>
    </location>
</feature>
<dbReference type="SUPFAM" id="SSF50249">
    <property type="entry name" value="Nucleic acid-binding proteins"/>
    <property type="match status" value="1"/>
</dbReference>
<keyword evidence="8" id="KW-0547">Nucleotide-binding</keyword>
<dbReference type="InterPro" id="IPR013849">
    <property type="entry name" value="DNA_helicase_Holl-junc_RuvA_I"/>
</dbReference>
<dbReference type="AlphaFoldDB" id="A0A0M9AD71"/>
<dbReference type="GO" id="GO:0016787">
    <property type="term" value="F:hydrolase activity"/>
    <property type="evidence" value="ECO:0007669"/>
    <property type="project" value="UniProtKB-KW"/>
</dbReference>
<keyword evidence="3 6" id="KW-0238">DNA-binding</keyword>
<proteinExistence type="inferred from homology"/>
<name>A0A0M9AD71_THEAQ</name>
<feature type="domain" description="Helix-hairpin-helix DNA-binding motif class 1" evidence="7">
    <location>
        <begin position="72"/>
        <end position="91"/>
    </location>
</feature>